<organism evidence="2 3">
    <name type="scientific">Podarcis lilfordi</name>
    <name type="common">Lilford's wall lizard</name>
    <dbReference type="NCBI Taxonomy" id="74358"/>
    <lineage>
        <taxon>Eukaryota</taxon>
        <taxon>Metazoa</taxon>
        <taxon>Chordata</taxon>
        <taxon>Craniata</taxon>
        <taxon>Vertebrata</taxon>
        <taxon>Euteleostomi</taxon>
        <taxon>Lepidosauria</taxon>
        <taxon>Squamata</taxon>
        <taxon>Bifurcata</taxon>
        <taxon>Unidentata</taxon>
        <taxon>Episquamata</taxon>
        <taxon>Laterata</taxon>
        <taxon>Lacertibaenia</taxon>
        <taxon>Lacertidae</taxon>
        <taxon>Podarcis</taxon>
    </lineage>
</organism>
<gene>
    <name evidence="2" type="ORF">PODLI_1B008034</name>
</gene>
<dbReference type="EMBL" id="OX395127">
    <property type="protein sequence ID" value="CAI5765591.1"/>
    <property type="molecule type" value="Genomic_DNA"/>
</dbReference>
<evidence type="ECO:0008006" key="4">
    <source>
        <dbReference type="Google" id="ProtNLM"/>
    </source>
</evidence>
<sequence length="676" mass="71647">MARVGKENLQEVLPLPVTSAGEGREKSASLAAGALSSSKIPVLRKNRIPREVKQSRQQPQNNLHQACPSNARRKGIEMSKMPHSGLVPDAAAVDPASGLMPKILSREPLGEMHLSTSGHRNEGHVLNGKEVSTVEFVPDVAALASILSNTGLTNHMVSAAHKPSLAGRVPLRGNRACSTIVGTGRGSLYTGASAANLPRMSYISRSASKDVNQPQSSNTQQLKMRLATFENPGPRVEVVKPSRPTENPGAGKPQDSAPRPEAEGLNGTVEGGIATQSDSAGKKEITGTPWKDDGFVPDPAAKASILLNIGVSHSALRATADLSTRGESVCLPLPCTSVRSTEKFGRVSCRSTQRLKGLQKLEASEAQLANTPGGRCSAADHTPYGLARRVPIASPQSSHRSPWIRNRAPVSSCIKAKKVNLASKITSLKDSVDSKEDDTAVAWETIAVRLFKDEIAASAKKVAAVPVITPEMGKLQRIKLLAQLLQQEVNDGINHDIAPALGELHKLLSDHCSPAQEAPKPGLLTTPVPPRGPHLCKLAPGSVAMAPEPGTTHATTSSQQPVCPTPRMPSVQLPASSGSGTSMPLLGLMSSCGNSAVDQVKQRLDDLLSAPMRFHEARLNDECAFYTARLATVTQPSAQRCKEPVAKMLEVQDAMHFIPISATPSRPMEAERVLPS</sequence>
<evidence type="ECO:0000313" key="2">
    <source>
        <dbReference type="EMBL" id="CAI5765591.1"/>
    </source>
</evidence>
<evidence type="ECO:0000256" key="1">
    <source>
        <dbReference type="SAM" id="MobiDB-lite"/>
    </source>
</evidence>
<dbReference type="InterPro" id="IPR026133">
    <property type="entry name" value="Tastin"/>
</dbReference>
<dbReference type="PANTHER" id="PTHR15289:SF3">
    <property type="entry name" value="TASTIN"/>
    <property type="match status" value="1"/>
</dbReference>
<feature type="compositionally biased region" description="Basic and acidic residues" evidence="1">
    <location>
        <begin position="280"/>
        <end position="294"/>
    </location>
</feature>
<feature type="region of interest" description="Disordered" evidence="1">
    <location>
        <begin position="1"/>
        <end position="46"/>
    </location>
</feature>
<feature type="compositionally biased region" description="Low complexity" evidence="1">
    <location>
        <begin position="28"/>
        <end position="38"/>
    </location>
</feature>
<dbReference type="AlphaFoldDB" id="A0AA35JT23"/>
<feature type="region of interest" description="Disordered" evidence="1">
    <location>
        <begin position="229"/>
        <end position="295"/>
    </location>
</feature>
<reference evidence="2" key="1">
    <citation type="submission" date="2022-12" db="EMBL/GenBank/DDBJ databases">
        <authorList>
            <person name="Alioto T."/>
            <person name="Alioto T."/>
            <person name="Gomez Garrido J."/>
        </authorList>
    </citation>
    <scope>NUCLEOTIDE SEQUENCE</scope>
</reference>
<evidence type="ECO:0000313" key="3">
    <source>
        <dbReference type="Proteomes" id="UP001178461"/>
    </source>
</evidence>
<protein>
    <recommendedName>
        <fullName evidence="4">Tastin</fullName>
    </recommendedName>
</protein>
<keyword evidence="3" id="KW-1185">Reference proteome</keyword>
<proteinExistence type="predicted"/>
<name>A0AA35JT23_9SAUR</name>
<dbReference type="Proteomes" id="UP001178461">
    <property type="component" value="Chromosome 2"/>
</dbReference>
<dbReference type="PANTHER" id="PTHR15289">
    <property type="entry name" value="TASTIN"/>
    <property type="match status" value="1"/>
</dbReference>
<accession>A0AA35JT23</accession>